<evidence type="ECO:0000313" key="5">
    <source>
        <dbReference type="Proteomes" id="UP000460751"/>
    </source>
</evidence>
<feature type="transmembrane region" description="Helical" evidence="1">
    <location>
        <begin position="52"/>
        <end position="78"/>
    </location>
</feature>
<dbReference type="InterPro" id="IPR000917">
    <property type="entry name" value="Sulfatase_N"/>
</dbReference>
<reference evidence="4 5" key="1">
    <citation type="submission" date="2019-11" db="EMBL/GenBank/DDBJ databases">
        <title>Genome sequences of 17 halophilic strains isolated from different environments.</title>
        <authorList>
            <person name="Furrow R.E."/>
        </authorList>
    </citation>
    <scope>NUCLEOTIDE SEQUENCE [LARGE SCALE GENOMIC DNA]</scope>
    <source>
        <strain evidence="4 5">22507_15_FS</strain>
    </source>
</reference>
<dbReference type="SUPFAM" id="SSF53649">
    <property type="entry name" value="Alkaline phosphatase-like"/>
    <property type="match status" value="1"/>
</dbReference>
<dbReference type="CDD" id="cd16148">
    <property type="entry name" value="sulfatase_like"/>
    <property type="match status" value="1"/>
</dbReference>
<feature type="domain" description="Inner membrane protein YejM N-terminal" evidence="3">
    <location>
        <begin position="11"/>
        <end position="254"/>
    </location>
</feature>
<dbReference type="PANTHER" id="PTHR43751:SF3">
    <property type="entry name" value="SULFATASE N-TERMINAL DOMAIN-CONTAINING PROTEIN"/>
    <property type="match status" value="1"/>
</dbReference>
<feature type="transmembrane region" description="Helical" evidence="1">
    <location>
        <begin position="167"/>
        <end position="188"/>
    </location>
</feature>
<keyword evidence="1" id="KW-1133">Transmembrane helix</keyword>
<feature type="transmembrane region" description="Helical" evidence="1">
    <location>
        <begin position="84"/>
        <end position="102"/>
    </location>
</feature>
<dbReference type="Gene3D" id="3.40.720.10">
    <property type="entry name" value="Alkaline Phosphatase, subunit A"/>
    <property type="match status" value="1"/>
</dbReference>
<keyword evidence="1" id="KW-0812">Transmembrane</keyword>
<gene>
    <name evidence="4" type="ORF">GLW01_05555</name>
</gene>
<evidence type="ECO:0000256" key="1">
    <source>
        <dbReference type="SAM" id="Phobius"/>
    </source>
</evidence>
<proteinExistence type="predicted"/>
<dbReference type="AlphaFoldDB" id="A0A9X4YBY5"/>
<dbReference type="PANTHER" id="PTHR43751">
    <property type="entry name" value="SULFATASE"/>
    <property type="match status" value="1"/>
</dbReference>
<dbReference type="InterPro" id="IPR024588">
    <property type="entry name" value="YejM_N"/>
</dbReference>
<dbReference type="InterPro" id="IPR052701">
    <property type="entry name" value="GAG_Ulvan_Degrading_Sulfatases"/>
</dbReference>
<dbReference type="InterPro" id="IPR012159">
    <property type="entry name" value="YejM-like"/>
</dbReference>
<accession>A0A9X4YBY5</accession>
<protein>
    <submittedName>
        <fullName evidence="4">DUF3413 domain-containing protein</fullName>
    </submittedName>
</protein>
<feature type="transmembrane region" description="Helical" evidence="1">
    <location>
        <begin position="20"/>
        <end position="40"/>
    </location>
</feature>
<dbReference type="EMBL" id="WMEX01000002">
    <property type="protein sequence ID" value="MYL26258.1"/>
    <property type="molecule type" value="Genomic_DNA"/>
</dbReference>
<evidence type="ECO:0000259" key="3">
    <source>
        <dbReference type="Pfam" id="PF11893"/>
    </source>
</evidence>
<feature type="domain" description="Sulfatase N-terminal" evidence="2">
    <location>
        <begin position="261"/>
        <end position="541"/>
    </location>
</feature>
<keyword evidence="1" id="KW-0472">Membrane</keyword>
<dbReference type="Pfam" id="PF11893">
    <property type="entry name" value="DUF3413"/>
    <property type="match status" value="1"/>
</dbReference>
<dbReference type="InterPro" id="IPR017850">
    <property type="entry name" value="Alkaline_phosphatase_core_sf"/>
</dbReference>
<keyword evidence="5" id="KW-1185">Reference proteome</keyword>
<name>A0A9X4YBY5_9GAMM</name>
<dbReference type="PIRSF" id="PIRSF004950">
    <property type="entry name" value="Mmb_sulf_HI0842"/>
    <property type="match status" value="1"/>
</dbReference>
<dbReference type="Proteomes" id="UP000460751">
    <property type="component" value="Unassembled WGS sequence"/>
</dbReference>
<evidence type="ECO:0000313" key="4">
    <source>
        <dbReference type="EMBL" id="MYL26258.1"/>
    </source>
</evidence>
<sequence>MDGRDLLKTQLRELGQRLSWTGWFLLANGVLALLVGLRYLPWITIPDGTTGIYVTFLYLAQFPLLALVAGLPLLVIGLIPSRRLLIALGTVYATGALGLLLIDTVTYAQFRFHLSGFVLDMALKGGTQIFAFPWQMWAIAGGATLGLLLLELVMGIFLFRRRPRGRWLALGIATVFAGQLVVHGWHAWADANHDSRITSITRAMPLYYGATAKRFMEKNGLVDPEAIREQSAASALTTGGGGGQLDYPTEPLSCERPAERPNVLVIAIDGARGDMVDPRWMPNIHEFAGRSLQFTDHYSNGNATKPGIFTLFYSLPSGYWEAFTTAKQPPVMITRMQELDYRMKILSSAPLISPAFTKNVFASVDDLRLETPGDKPWDRDTRITNDWLDFTAQHSEASTGEPFFGFLFYDTPHNHRVPDDYPVKFQPYWDPVNKLALGPDFNPELMRNNYKSTLHFVDNQVGRVLSDLRDRDLLDSTIVMITGDHGQEFNEYGKNYWGHGSNFGQYQLHTPMIVHWPGRDSRTIEYRTENFDVAPTLMGRALGCGATAPETYATGNGLFQKRERDWSIAHSYMDYAVLLDDHRIVQYASGRVETVDDELNPAPEFRPDPRTIKEVLQEMSRFYR</sequence>
<organism evidence="4 5">
    <name type="scientific">Vreelandella halophila</name>
    <dbReference type="NCBI Taxonomy" id="86177"/>
    <lineage>
        <taxon>Bacteria</taxon>
        <taxon>Pseudomonadati</taxon>
        <taxon>Pseudomonadota</taxon>
        <taxon>Gammaproteobacteria</taxon>
        <taxon>Oceanospirillales</taxon>
        <taxon>Halomonadaceae</taxon>
        <taxon>Vreelandella</taxon>
    </lineage>
</organism>
<feature type="transmembrane region" description="Helical" evidence="1">
    <location>
        <begin position="137"/>
        <end position="160"/>
    </location>
</feature>
<evidence type="ECO:0000259" key="2">
    <source>
        <dbReference type="Pfam" id="PF00884"/>
    </source>
</evidence>
<dbReference type="Pfam" id="PF00884">
    <property type="entry name" value="Sulfatase"/>
    <property type="match status" value="1"/>
</dbReference>
<comment type="caution">
    <text evidence="4">The sequence shown here is derived from an EMBL/GenBank/DDBJ whole genome shotgun (WGS) entry which is preliminary data.</text>
</comment>